<feature type="compositionally biased region" description="Polar residues" evidence="9">
    <location>
        <begin position="446"/>
        <end position="455"/>
    </location>
</feature>
<protein>
    <recommendedName>
        <fullName evidence="2">protein-tyrosine-phosphatase</fullName>
        <ecNumber evidence="2">3.1.3.48</ecNumber>
    </recommendedName>
</protein>
<evidence type="ECO:0000256" key="3">
    <source>
        <dbReference type="ARBA" id="ARBA00022618"/>
    </source>
</evidence>
<dbReference type="PRINTS" id="PR00716">
    <property type="entry name" value="MPIPHPHTASE"/>
</dbReference>
<dbReference type="SMART" id="SM00450">
    <property type="entry name" value="RHOD"/>
    <property type="match status" value="1"/>
</dbReference>
<dbReference type="EC" id="3.1.3.48" evidence="2"/>
<feature type="region of interest" description="Disordered" evidence="9">
    <location>
        <begin position="591"/>
        <end position="645"/>
    </location>
</feature>
<reference evidence="11" key="2">
    <citation type="journal article" date="2018" name="Environ. Sci. Technol.">
        <title>The Toxicogenome of Hyalella azteca: A Model for Sediment Ecotoxicology and Evolutionary Toxicology.</title>
        <authorList>
            <person name="Poynton H.C."/>
            <person name="Hasenbein S."/>
            <person name="Benoit J.B."/>
            <person name="Sepulveda M.S."/>
            <person name="Poelchau M.F."/>
            <person name="Hughes D.S.T."/>
            <person name="Murali S.C."/>
            <person name="Chen S."/>
            <person name="Glastad K.M."/>
            <person name="Goodisman M.A.D."/>
            <person name="Werren J.H."/>
            <person name="Vineis J.H."/>
            <person name="Bowen J.L."/>
            <person name="Friedrich M."/>
            <person name="Jones J."/>
            <person name="Robertson H.M."/>
            <person name="Feyereisen R."/>
            <person name="Mechler-Hickson A."/>
            <person name="Mathers N."/>
            <person name="Lee C.E."/>
            <person name="Colbourne J.K."/>
            <person name="Biales A."/>
            <person name="Johnston J.S."/>
            <person name="Wellborn G.A."/>
            <person name="Rosendale A.J."/>
            <person name="Cridge A.G."/>
            <person name="Munoz-Torres M.C."/>
            <person name="Bain P.A."/>
            <person name="Manny A.R."/>
            <person name="Major K.M."/>
            <person name="Lambert F.N."/>
            <person name="Vulpe C.D."/>
            <person name="Tuck P."/>
            <person name="Blalock B.J."/>
            <person name="Lin Y.Y."/>
            <person name="Smith M.E."/>
            <person name="Ochoa-Acuna H."/>
            <person name="Chen M.M."/>
            <person name="Childers C.P."/>
            <person name="Qu J."/>
            <person name="Dugan S."/>
            <person name="Lee S.L."/>
            <person name="Chao H."/>
            <person name="Dinh H."/>
            <person name="Han Y."/>
            <person name="Doddapaneni H."/>
            <person name="Worley K.C."/>
            <person name="Muzny D.M."/>
            <person name="Gibbs R.A."/>
            <person name="Richards S."/>
        </authorList>
    </citation>
    <scope>NUCLEOTIDE SEQUENCE</scope>
    <source>
        <strain evidence="11">HAZT.00-mixed</strain>
        <tissue evidence="11">Whole organism</tissue>
    </source>
</reference>
<evidence type="ECO:0000313" key="11">
    <source>
        <dbReference type="EMBL" id="KAA0202123.1"/>
    </source>
</evidence>
<keyword evidence="4" id="KW-0498">Mitosis</keyword>
<dbReference type="CDD" id="cd01530">
    <property type="entry name" value="Cdc25"/>
    <property type="match status" value="1"/>
</dbReference>
<accession>A0A6A0H8N2</accession>
<feature type="region of interest" description="Disordered" evidence="9">
    <location>
        <begin position="198"/>
        <end position="309"/>
    </location>
</feature>
<name>A0A6A0H8N2_HYAAZ</name>
<evidence type="ECO:0000256" key="9">
    <source>
        <dbReference type="SAM" id="MobiDB-lite"/>
    </source>
</evidence>
<dbReference type="EMBL" id="JQDR03004302">
    <property type="protein sequence ID" value="KAA0202123.1"/>
    <property type="molecule type" value="Genomic_DNA"/>
</dbReference>
<dbReference type="GO" id="GO:0005634">
    <property type="term" value="C:nucleus"/>
    <property type="evidence" value="ECO:0007669"/>
    <property type="project" value="TreeGrafter"/>
</dbReference>
<dbReference type="GO" id="GO:0000086">
    <property type="term" value="P:G2/M transition of mitotic cell cycle"/>
    <property type="evidence" value="ECO:0007669"/>
    <property type="project" value="TreeGrafter"/>
</dbReference>
<feature type="compositionally biased region" description="Polar residues" evidence="9">
    <location>
        <begin position="593"/>
        <end position="621"/>
    </location>
</feature>
<organism evidence="11">
    <name type="scientific">Hyalella azteca</name>
    <name type="common">Amphipod</name>
    <dbReference type="NCBI Taxonomy" id="294128"/>
    <lineage>
        <taxon>Eukaryota</taxon>
        <taxon>Metazoa</taxon>
        <taxon>Ecdysozoa</taxon>
        <taxon>Arthropoda</taxon>
        <taxon>Crustacea</taxon>
        <taxon>Multicrustacea</taxon>
        <taxon>Malacostraca</taxon>
        <taxon>Eumalacostraca</taxon>
        <taxon>Peracarida</taxon>
        <taxon>Amphipoda</taxon>
        <taxon>Senticaudata</taxon>
        <taxon>Talitrida</taxon>
        <taxon>Talitroidea</taxon>
        <taxon>Hyalellidae</taxon>
        <taxon>Hyalella</taxon>
    </lineage>
</organism>
<dbReference type="GO" id="GO:0051301">
    <property type="term" value="P:cell division"/>
    <property type="evidence" value="ECO:0007669"/>
    <property type="project" value="UniProtKB-KW"/>
</dbReference>
<keyword evidence="5" id="KW-0378">Hydrolase</keyword>
<gene>
    <name evidence="11" type="ORF">HAZT_HAZT003981</name>
</gene>
<dbReference type="InterPro" id="IPR036873">
    <property type="entry name" value="Rhodanese-like_dom_sf"/>
</dbReference>
<dbReference type="Gene3D" id="3.40.250.10">
    <property type="entry name" value="Rhodanese-like domain"/>
    <property type="match status" value="1"/>
</dbReference>
<feature type="region of interest" description="Disordered" evidence="9">
    <location>
        <begin position="446"/>
        <end position="483"/>
    </location>
</feature>
<reference evidence="11" key="3">
    <citation type="submission" date="2019-06" db="EMBL/GenBank/DDBJ databases">
        <authorList>
            <person name="Poynton C."/>
            <person name="Hasenbein S."/>
            <person name="Benoit J.B."/>
            <person name="Sepulveda M.S."/>
            <person name="Poelchau M.F."/>
            <person name="Murali S.C."/>
            <person name="Chen S."/>
            <person name="Glastad K.M."/>
            <person name="Werren J.H."/>
            <person name="Vineis J.H."/>
            <person name="Bowen J.L."/>
            <person name="Friedrich M."/>
            <person name="Jones J."/>
            <person name="Robertson H.M."/>
            <person name="Feyereisen R."/>
            <person name="Mechler-Hickson A."/>
            <person name="Mathers N."/>
            <person name="Lee C.E."/>
            <person name="Colbourne J.K."/>
            <person name="Biales A."/>
            <person name="Johnston J.S."/>
            <person name="Wellborn G.A."/>
            <person name="Rosendale A.J."/>
            <person name="Cridge A.G."/>
            <person name="Munoz-Torres M.C."/>
            <person name="Bain P.A."/>
            <person name="Manny A.R."/>
            <person name="Major K.M."/>
            <person name="Lambert F.N."/>
            <person name="Vulpe C.D."/>
            <person name="Tuck P."/>
            <person name="Blalock B.J."/>
            <person name="Lin Y.-Y."/>
            <person name="Smith M.E."/>
            <person name="Ochoa-Acuna H."/>
            <person name="Chen M.-J.M."/>
            <person name="Childers C.P."/>
            <person name="Qu J."/>
            <person name="Dugan S."/>
            <person name="Lee S.L."/>
            <person name="Chao H."/>
            <person name="Dinh H."/>
            <person name="Han Y."/>
            <person name="Doddapaneni H."/>
            <person name="Worley K.C."/>
            <person name="Muzny D.M."/>
            <person name="Gibbs R.A."/>
            <person name="Richards S."/>
        </authorList>
    </citation>
    <scope>NUCLEOTIDE SEQUENCE</scope>
    <source>
        <strain evidence="11">HAZT.00-mixed</strain>
        <tissue evidence="11">Whole organism</tissue>
    </source>
</reference>
<dbReference type="PROSITE" id="PS50206">
    <property type="entry name" value="RHODANESE_3"/>
    <property type="match status" value="1"/>
</dbReference>
<dbReference type="GO" id="GO:0005737">
    <property type="term" value="C:cytoplasm"/>
    <property type="evidence" value="ECO:0007669"/>
    <property type="project" value="TreeGrafter"/>
</dbReference>
<dbReference type="FunFam" id="3.40.250.10:FF:000021">
    <property type="entry name" value="M-phase inducer phosphatase cdc-25.2"/>
    <property type="match status" value="1"/>
</dbReference>
<comment type="similarity">
    <text evidence="1">Belongs to the MPI phosphatase family.</text>
</comment>
<evidence type="ECO:0000256" key="6">
    <source>
        <dbReference type="ARBA" id="ARBA00022912"/>
    </source>
</evidence>
<evidence type="ECO:0000256" key="4">
    <source>
        <dbReference type="ARBA" id="ARBA00022776"/>
    </source>
</evidence>
<comment type="caution">
    <text evidence="11">The sequence shown here is derived from an EMBL/GenBank/DDBJ whole genome shotgun (WGS) entry which is preliminary data.</text>
</comment>
<keyword evidence="7" id="KW-0131">Cell cycle</keyword>
<feature type="region of interest" description="Disordered" evidence="9">
    <location>
        <begin position="547"/>
        <end position="566"/>
    </location>
</feature>
<keyword evidence="6" id="KW-0904">Protein phosphatase</keyword>
<dbReference type="Pfam" id="PF00581">
    <property type="entry name" value="Rhodanese"/>
    <property type="match status" value="1"/>
</dbReference>
<dbReference type="InterPro" id="IPR001763">
    <property type="entry name" value="Rhodanese-like_dom"/>
</dbReference>
<comment type="catalytic activity">
    <reaction evidence="8">
        <text>O-phospho-L-tyrosyl-[protein] + H2O = L-tyrosyl-[protein] + phosphate</text>
        <dbReference type="Rhea" id="RHEA:10684"/>
        <dbReference type="Rhea" id="RHEA-COMP:10136"/>
        <dbReference type="Rhea" id="RHEA-COMP:20101"/>
        <dbReference type="ChEBI" id="CHEBI:15377"/>
        <dbReference type="ChEBI" id="CHEBI:43474"/>
        <dbReference type="ChEBI" id="CHEBI:46858"/>
        <dbReference type="ChEBI" id="CHEBI:61978"/>
        <dbReference type="EC" id="3.1.3.48"/>
    </reaction>
</comment>
<reference evidence="11" key="1">
    <citation type="submission" date="2014-08" db="EMBL/GenBank/DDBJ databases">
        <authorList>
            <person name="Murali S."/>
            <person name="Richards S."/>
            <person name="Bandaranaike D."/>
            <person name="Bellair M."/>
            <person name="Blankenburg K."/>
            <person name="Chao H."/>
            <person name="Dinh H."/>
            <person name="Doddapaneni H."/>
            <person name="Dugan-Rocha S."/>
            <person name="Elkadiri S."/>
            <person name="Gnanaolivu R."/>
            <person name="Hughes D."/>
            <person name="Lee S."/>
            <person name="Li M."/>
            <person name="Ming W."/>
            <person name="Munidasa M."/>
            <person name="Muniz J."/>
            <person name="Nguyen L."/>
            <person name="Osuji N."/>
            <person name="Pu L.-L."/>
            <person name="Puazo M."/>
            <person name="Skinner E."/>
            <person name="Qu C."/>
            <person name="Quiroz J."/>
            <person name="Raj R."/>
            <person name="Weissenberger G."/>
            <person name="Xin Y."/>
            <person name="Zou X."/>
            <person name="Han Y."/>
            <person name="Worley K."/>
            <person name="Muzny D."/>
            <person name="Gibbs R."/>
        </authorList>
    </citation>
    <scope>NUCLEOTIDE SEQUENCE</scope>
    <source>
        <strain evidence="11">HAZT.00-mixed</strain>
        <tissue evidence="11">Whole organism</tissue>
    </source>
</reference>
<dbReference type="AlphaFoldDB" id="A0A6A0H8N2"/>
<evidence type="ECO:0000256" key="7">
    <source>
        <dbReference type="ARBA" id="ARBA00023306"/>
    </source>
</evidence>
<dbReference type="GO" id="GO:0110032">
    <property type="term" value="P:positive regulation of G2/MI transition of meiotic cell cycle"/>
    <property type="evidence" value="ECO:0007669"/>
    <property type="project" value="TreeGrafter"/>
</dbReference>
<keyword evidence="3" id="KW-0132">Cell division</keyword>
<evidence type="ECO:0000256" key="1">
    <source>
        <dbReference type="ARBA" id="ARBA00011065"/>
    </source>
</evidence>
<sequence>MASRSSLYHAAVSNRQMVTNESTSNNEDCKSQGEFFEHMSPGNMSCYMSNTGSLSSSSGGRANQPLGQRSCLGIDSSSPIVKTQKFSLDISPMNTLSPVSSLAFDLNSTNLSERKNISNLGESFVLRSTPQCGLTPTRRRSLYNNGSFINNSSSDPSSDLNSISTKSFPPNFIRRQSNLSCSMSESIQESAAAVLGDDFEPLSSPSPTSRSPCKTSIVRDKENCLQGTPKDKLMTTARRRRRSPLKSIGNLGGVSRSLCFSSPLKKAPTPAKKQRQRASEPLLETSPLDEPDPNSMDSGYSASATKSDEASFQRQSSNVALLPYLPSFFTETSSLVQLSQESDEDLCMHELYSLEEANESEVSLRQSSSPQMELGALLSGQVKDTSLLSSCSGTFELNKSCSMLDTLQTSATIGVGNDSQASSDDESEKIRATTKKLFCDDDNVCLESSSESTPLSRRDTEILTPRDSVESSPPASTEADVSMACTPSPGVVKETKCVQRIRDVLCTDMEVSPFNRNARPLIRRTLSLCDVTPPGLVLPRSALSPNQAFKRPLPPSEASPFVETKRPKTYVGTPRLTETFTLPCLKPLPMSAFNASPSQETATRTDGSSSPPSLECQQSDASPELPVSRTAAPEKSRLIPRSESSYSLVTRQSSVPVTSSDSIDASIVRETPLCKTLSESHLSIMKALNKCHNREEELTGDFCRSLSLPVISCGRNPDIKSITPETVAQLIHGEYSHLIESYQILDCRYPYEFEGGHIKGAESWHNPQFVVDYIDKAERVMPPTPTDPNKRHILIFHCEFSAERGPKAQRLLRERDRTVNKDRYPALHFPETYLLEGGYKAFFELYPSLCVPQKYTKMLDTNHAEDLKLCRARSKSWAVENKHGKGRSGLWSKRFNRDT</sequence>
<evidence type="ECO:0000259" key="10">
    <source>
        <dbReference type="PROSITE" id="PS50206"/>
    </source>
</evidence>
<feature type="compositionally biased region" description="Polar residues" evidence="9">
    <location>
        <begin position="295"/>
        <end position="305"/>
    </location>
</feature>
<dbReference type="SUPFAM" id="SSF52821">
    <property type="entry name" value="Rhodanese/Cell cycle control phosphatase"/>
    <property type="match status" value="1"/>
</dbReference>
<dbReference type="GO" id="GO:0010971">
    <property type="term" value="P:positive regulation of G2/M transition of mitotic cell cycle"/>
    <property type="evidence" value="ECO:0007669"/>
    <property type="project" value="TreeGrafter"/>
</dbReference>
<feature type="compositionally biased region" description="Low complexity" evidence="9">
    <location>
        <begin position="201"/>
        <end position="212"/>
    </location>
</feature>
<evidence type="ECO:0000256" key="2">
    <source>
        <dbReference type="ARBA" id="ARBA00013064"/>
    </source>
</evidence>
<dbReference type="PANTHER" id="PTHR10828">
    <property type="entry name" value="M-PHASE INDUCER PHOSPHATASE DUAL SPECIFICITY PHOSPHATASE CDC25"/>
    <property type="match status" value="1"/>
</dbReference>
<evidence type="ECO:0000256" key="8">
    <source>
        <dbReference type="ARBA" id="ARBA00051722"/>
    </source>
</evidence>
<dbReference type="GO" id="GO:0004725">
    <property type="term" value="F:protein tyrosine phosphatase activity"/>
    <property type="evidence" value="ECO:0007669"/>
    <property type="project" value="UniProtKB-EC"/>
</dbReference>
<proteinExistence type="inferred from homology"/>
<dbReference type="Proteomes" id="UP000711488">
    <property type="component" value="Unassembled WGS sequence"/>
</dbReference>
<feature type="compositionally biased region" description="Basic and acidic residues" evidence="9">
    <location>
        <begin position="217"/>
        <end position="233"/>
    </location>
</feature>
<dbReference type="InterPro" id="IPR000751">
    <property type="entry name" value="MPI_Phosphatase"/>
</dbReference>
<feature type="domain" description="Rhodanese" evidence="10">
    <location>
        <begin position="738"/>
        <end position="851"/>
    </location>
</feature>
<evidence type="ECO:0000256" key="5">
    <source>
        <dbReference type="ARBA" id="ARBA00022801"/>
    </source>
</evidence>
<dbReference type="OrthoDB" id="26523at2759"/>
<dbReference type="PANTHER" id="PTHR10828:SF17">
    <property type="entry name" value="PROTEIN-TYROSINE-PHOSPHATASE"/>
    <property type="match status" value="1"/>
</dbReference>